<comment type="caution">
    <text evidence="3">The sequence shown here is derived from an EMBL/GenBank/DDBJ whole genome shotgun (WGS) entry which is preliminary data.</text>
</comment>
<dbReference type="RefSeq" id="XP_068353061.1">
    <property type="nucleotide sequence ID" value="XM_068509154.1"/>
</dbReference>
<dbReference type="Proteomes" id="UP000179807">
    <property type="component" value="Unassembled WGS sequence"/>
</dbReference>
<dbReference type="EMBL" id="MLAK01000981">
    <property type="protein sequence ID" value="OHS99924.1"/>
    <property type="molecule type" value="Genomic_DNA"/>
</dbReference>
<sequence>MKSLPQFTPPTTTTTAENVDLDVQPHDKLEEIEKAMERKLAKKTSEINNMIDKDIDLNTIYVSAIDIALSQTADYFISVKSEENEKERARQAQFVIQKPPKVVVPSEKATNEIKYSLKLGREGQAREMKRIKEETEKMEELKKKLGKI</sequence>
<dbReference type="VEuPathDB" id="TrichDB:TRFO_33568"/>
<dbReference type="AlphaFoldDB" id="A0A1J4JRQ0"/>
<evidence type="ECO:0000256" key="2">
    <source>
        <dbReference type="SAM" id="MobiDB-lite"/>
    </source>
</evidence>
<accession>A0A1J4JRQ0</accession>
<evidence type="ECO:0000313" key="4">
    <source>
        <dbReference type="Proteomes" id="UP000179807"/>
    </source>
</evidence>
<proteinExistence type="predicted"/>
<feature type="region of interest" description="Disordered" evidence="2">
    <location>
        <begin position="1"/>
        <end position="21"/>
    </location>
</feature>
<name>A0A1J4JRQ0_9EUKA</name>
<protein>
    <submittedName>
        <fullName evidence="3">Uncharacterized protein</fullName>
    </submittedName>
</protein>
<gene>
    <name evidence="3" type="ORF">TRFO_33568</name>
</gene>
<evidence type="ECO:0000256" key="1">
    <source>
        <dbReference type="SAM" id="Coils"/>
    </source>
</evidence>
<feature type="coiled-coil region" evidence="1">
    <location>
        <begin position="26"/>
        <end position="53"/>
    </location>
</feature>
<organism evidence="3 4">
    <name type="scientific">Tritrichomonas foetus</name>
    <dbReference type="NCBI Taxonomy" id="1144522"/>
    <lineage>
        <taxon>Eukaryota</taxon>
        <taxon>Metamonada</taxon>
        <taxon>Parabasalia</taxon>
        <taxon>Tritrichomonadida</taxon>
        <taxon>Tritrichomonadidae</taxon>
        <taxon>Tritrichomonas</taxon>
    </lineage>
</organism>
<evidence type="ECO:0000313" key="3">
    <source>
        <dbReference type="EMBL" id="OHS99924.1"/>
    </source>
</evidence>
<reference evidence="3" key="1">
    <citation type="submission" date="2016-10" db="EMBL/GenBank/DDBJ databases">
        <authorList>
            <person name="Benchimol M."/>
            <person name="Almeida L.G."/>
            <person name="Vasconcelos A.T."/>
            <person name="Perreira-Neves A."/>
            <person name="Rosa I.A."/>
            <person name="Tasca T."/>
            <person name="Bogo M.R."/>
            <person name="de Souza W."/>
        </authorList>
    </citation>
    <scope>NUCLEOTIDE SEQUENCE [LARGE SCALE GENOMIC DNA]</scope>
    <source>
        <strain evidence="3">K</strain>
    </source>
</reference>
<keyword evidence="1" id="KW-0175">Coiled coil</keyword>
<keyword evidence="4" id="KW-1185">Reference proteome</keyword>
<dbReference type="GeneID" id="94843858"/>
<feature type="coiled-coil region" evidence="1">
    <location>
        <begin position="121"/>
        <end position="148"/>
    </location>
</feature>